<dbReference type="STRING" id="694427.Palpr_2161"/>
<dbReference type="eggNOG" id="COG3712">
    <property type="taxonomic scope" value="Bacteria"/>
</dbReference>
<dbReference type="InterPro" id="IPR032508">
    <property type="entry name" value="FecR_C"/>
</dbReference>
<keyword evidence="5" id="KW-1185">Reference proteome</keyword>
<name>E4T6F3_PALPW</name>
<keyword evidence="1" id="KW-0472">Membrane</keyword>
<protein>
    <submittedName>
        <fullName evidence="4">Anti-FecI sigma factor, FecR</fullName>
    </submittedName>
</protein>
<dbReference type="RefSeq" id="WP_013445666.1">
    <property type="nucleotide sequence ID" value="NC_014734.1"/>
</dbReference>
<feature type="transmembrane region" description="Helical" evidence="1">
    <location>
        <begin position="94"/>
        <end position="115"/>
    </location>
</feature>
<evidence type="ECO:0000259" key="3">
    <source>
        <dbReference type="Pfam" id="PF16344"/>
    </source>
</evidence>
<dbReference type="Pfam" id="PF04773">
    <property type="entry name" value="FecR"/>
    <property type="match status" value="1"/>
</dbReference>
<dbReference type="PIRSF" id="PIRSF018266">
    <property type="entry name" value="FecR"/>
    <property type="match status" value="1"/>
</dbReference>
<dbReference type="InterPro" id="IPR012373">
    <property type="entry name" value="Ferrdict_sens_TM"/>
</dbReference>
<dbReference type="HOGENOM" id="CLU_050192_2_2_10"/>
<dbReference type="AlphaFoldDB" id="E4T6F3"/>
<dbReference type="InterPro" id="IPR006860">
    <property type="entry name" value="FecR"/>
</dbReference>
<dbReference type="Gene3D" id="3.55.50.30">
    <property type="match status" value="1"/>
</dbReference>
<dbReference type="OrthoDB" id="676789at2"/>
<dbReference type="PANTHER" id="PTHR30273:SF2">
    <property type="entry name" value="PROTEIN FECR"/>
    <property type="match status" value="1"/>
</dbReference>
<feature type="domain" description="FecR protein" evidence="2">
    <location>
        <begin position="128"/>
        <end position="214"/>
    </location>
</feature>
<dbReference type="GO" id="GO:0016989">
    <property type="term" value="F:sigma factor antagonist activity"/>
    <property type="evidence" value="ECO:0007669"/>
    <property type="project" value="TreeGrafter"/>
</dbReference>
<dbReference type="Pfam" id="PF16344">
    <property type="entry name" value="FecR_C"/>
    <property type="match status" value="1"/>
</dbReference>
<dbReference type="KEGG" id="ppn:Palpr_2161"/>
<evidence type="ECO:0000256" key="1">
    <source>
        <dbReference type="SAM" id="Phobius"/>
    </source>
</evidence>
<dbReference type="EMBL" id="CP002345">
    <property type="protein sequence ID" value="ADQ80297.1"/>
    <property type="molecule type" value="Genomic_DNA"/>
</dbReference>
<dbReference type="PANTHER" id="PTHR30273">
    <property type="entry name" value="PERIPLASMIC SIGNAL SENSOR AND SIGMA FACTOR ACTIVATOR FECR-RELATED"/>
    <property type="match status" value="1"/>
</dbReference>
<reference key="1">
    <citation type="submission" date="2010-11" db="EMBL/GenBank/DDBJ databases">
        <title>The complete genome of Paludibacter propionicigenes DSM 17365.</title>
        <authorList>
            <consortium name="US DOE Joint Genome Institute (JGI-PGF)"/>
            <person name="Lucas S."/>
            <person name="Copeland A."/>
            <person name="Lapidus A."/>
            <person name="Bruce D."/>
            <person name="Goodwin L."/>
            <person name="Pitluck S."/>
            <person name="Kyrpides N."/>
            <person name="Mavromatis K."/>
            <person name="Ivanova N."/>
            <person name="Munk A.C."/>
            <person name="Brettin T."/>
            <person name="Detter J.C."/>
            <person name="Han C."/>
            <person name="Tapia R."/>
            <person name="Land M."/>
            <person name="Hauser L."/>
            <person name="Markowitz V."/>
            <person name="Cheng J.-F."/>
            <person name="Hugenholtz P."/>
            <person name="Woyke T."/>
            <person name="Wu D."/>
            <person name="Gronow S."/>
            <person name="Wellnitz S."/>
            <person name="Brambilla E."/>
            <person name="Klenk H.-P."/>
            <person name="Eisen J.A."/>
        </authorList>
    </citation>
    <scope>NUCLEOTIDE SEQUENCE</scope>
    <source>
        <strain>WB4</strain>
    </source>
</reference>
<proteinExistence type="predicted"/>
<evidence type="ECO:0000259" key="2">
    <source>
        <dbReference type="Pfam" id="PF04773"/>
    </source>
</evidence>
<reference evidence="4 5" key="2">
    <citation type="journal article" date="2011" name="Stand. Genomic Sci.">
        <title>Complete genome sequence of Paludibacter propionicigenes type strain (WB4).</title>
        <authorList>
            <person name="Gronow S."/>
            <person name="Munk C."/>
            <person name="Lapidus A."/>
            <person name="Nolan M."/>
            <person name="Lucas S."/>
            <person name="Hammon N."/>
            <person name="Deshpande S."/>
            <person name="Cheng J.F."/>
            <person name="Tapia R."/>
            <person name="Han C."/>
            <person name="Goodwin L."/>
            <person name="Pitluck S."/>
            <person name="Liolios K."/>
            <person name="Ivanova N."/>
            <person name="Mavromatis K."/>
            <person name="Mikhailova N."/>
            <person name="Pati A."/>
            <person name="Chen A."/>
            <person name="Palaniappan K."/>
            <person name="Land M."/>
            <person name="Hauser L."/>
            <person name="Chang Y.J."/>
            <person name="Jeffries C.D."/>
            <person name="Brambilla E."/>
            <person name="Rohde M."/>
            <person name="Goker M."/>
            <person name="Detter J.C."/>
            <person name="Woyke T."/>
            <person name="Bristow J."/>
            <person name="Eisen J.A."/>
            <person name="Markowitz V."/>
            <person name="Hugenholtz P."/>
            <person name="Kyrpides N.C."/>
            <person name="Klenk H.P."/>
        </authorList>
    </citation>
    <scope>NUCLEOTIDE SEQUENCE [LARGE SCALE GENOMIC DNA]</scope>
    <source>
        <strain evidence="5">DSM 17365 / JCM 13257 / WB4</strain>
    </source>
</reference>
<evidence type="ECO:0000313" key="5">
    <source>
        <dbReference type="Proteomes" id="UP000008718"/>
    </source>
</evidence>
<feature type="domain" description="Protein FecR C-terminal" evidence="3">
    <location>
        <begin position="258"/>
        <end position="318"/>
    </location>
</feature>
<organism evidence="4 5">
    <name type="scientific">Paludibacter propionicigenes (strain DSM 17365 / JCM 13257 / WB4)</name>
    <dbReference type="NCBI Taxonomy" id="694427"/>
    <lineage>
        <taxon>Bacteria</taxon>
        <taxon>Pseudomonadati</taxon>
        <taxon>Bacteroidota</taxon>
        <taxon>Bacteroidia</taxon>
        <taxon>Bacteroidales</taxon>
        <taxon>Paludibacteraceae</taxon>
        <taxon>Paludibacter</taxon>
    </lineage>
</organism>
<sequence>MKENTDNLLARYFGGNSSEQDMQALELWISESAENQLYFDELTELYAKLGTADRNIPKPNTERAKKSFMAYMALQTNNKTQAVETKHKPLFKSWLFRAAGIALILAFSFSAWMIFSEHDVVLASKETTKEGTLSDQTEIKLSKNSKIIYSSRYGKKARKIRLEGQAFFAVGHKGKGILQIHADETFIEDIGTKFTVSAYPDSDKVKVNVSEGKVHFYTTTNDGIILSATETGIYDKQSKKFSVIKSEVYSVTKDIKHIEFNGKNLHDAMDIIAKEYDIKIRFEEASIGNRKITVNFDGENVDMVLNVIAETLDLDVKKDTGGYLLQNNNKLPN</sequence>
<keyword evidence="1" id="KW-0812">Transmembrane</keyword>
<dbReference type="Gene3D" id="2.60.120.1440">
    <property type="match status" value="1"/>
</dbReference>
<keyword evidence="1" id="KW-1133">Transmembrane helix</keyword>
<gene>
    <name evidence="4" type="ordered locus">Palpr_2161</name>
</gene>
<dbReference type="Proteomes" id="UP000008718">
    <property type="component" value="Chromosome"/>
</dbReference>
<evidence type="ECO:0000313" key="4">
    <source>
        <dbReference type="EMBL" id="ADQ80297.1"/>
    </source>
</evidence>
<accession>E4T6F3</accession>